<protein>
    <submittedName>
        <fullName evidence="1">Uncharacterized protein</fullName>
    </submittedName>
</protein>
<name>A0A395HIC5_ASPHC</name>
<dbReference type="OrthoDB" id="4517758at2759"/>
<evidence type="ECO:0000313" key="1">
    <source>
        <dbReference type="EMBL" id="RAL06728.1"/>
    </source>
</evidence>
<dbReference type="GeneID" id="37200841"/>
<dbReference type="VEuPathDB" id="FungiDB:BO97DRAFT_419189"/>
<proteinExistence type="predicted"/>
<gene>
    <name evidence="1" type="ORF">BO97DRAFT_419189</name>
</gene>
<dbReference type="RefSeq" id="XP_025545882.1">
    <property type="nucleotide sequence ID" value="XM_025696552.1"/>
</dbReference>
<reference evidence="1 2" key="1">
    <citation type="submission" date="2018-02" db="EMBL/GenBank/DDBJ databases">
        <title>The genomes of Aspergillus section Nigri reveals drivers in fungal speciation.</title>
        <authorList>
            <consortium name="DOE Joint Genome Institute"/>
            <person name="Vesth T.C."/>
            <person name="Nybo J."/>
            <person name="Theobald S."/>
            <person name="Brandl J."/>
            <person name="Frisvad J.C."/>
            <person name="Nielsen K.F."/>
            <person name="Lyhne E.K."/>
            <person name="Kogle M.E."/>
            <person name="Kuo A."/>
            <person name="Riley R."/>
            <person name="Clum A."/>
            <person name="Nolan M."/>
            <person name="Lipzen A."/>
            <person name="Salamov A."/>
            <person name="Henrissat B."/>
            <person name="Wiebenga A."/>
            <person name="De vries R.P."/>
            <person name="Grigoriev I.V."/>
            <person name="Mortensen U.H."/>
            <person name="Andersen M.R."/>
            <person name="Baker S.E."/>
        </authorList>
    </citation>
    <scope>NUCLEOTIDE SEQUENCE [LARGE SCALE GENOMIC DNA]</scope>
    <source>
        <strain evidence="1 2">CBS 101889</strain>
    </source>
</reference>
<keyword evidence="2" id="KW-1185">Reference proteome</keyword>
<organism evidence="1 2">
    <name type="scientific">Aspergillus homomorphus (strain CBS 101889)</name>
    <dbReference type="NCBI Taxonomy" id="1450537"/>
    <lineage>
        <taxon>Eukaryota</taxon>
        <taxon>Fungi</taxon>
        <taxon>Dikarya</taxon>
        <taxon>Ascomycota</taxon>
        <taxon>Pezizomycotina</taxon>
        <taxon>Eurotiomycetes</taxon>
        <taxon>Eurotiomycetidae</taxon>
        <taxon>Eurotiales</taxon>
        <taxon>Aspergillaceae</taxon>
        <taxon>Aspergillus</taxon>
        <taxon>Aspergillus subgen. Circumdati</taxon>
    </lineage>
</organism>
<dbReference type="AlphaFoldDB" id="A0A395HIC5"/>
<dbReference type="Proteomes" id="UP000248961">
    <property type="component" value="Unassembled WGS sequence"/>
</dbReference>
<dbReference type="EMBL" id="KZ824358">
    <property type="protein sequence ID" value="RAL06728.1"/>
    <property type="molecule type" value="Genomic_DNA"/>
</dbReference>
<accession>A0A395HIC5</accession>
<sequence length="220" mass="24808">MTKAAISLHVLEASIDLEGRKTGKQKVIEDSVAQAHPKHASDMRSRGCQKKSLQLVETIARYLSKTGMTDYWICCGYNMLMSKWRVSVIFGKEGMSNEARMETRGQIIARFLGVQPDRDTALVKNGEDLSARRKLLQFTSIREPSWFYLTRLRVQDGLPVYVMGDGIDYTKDVAASAKEADKGSVVTLREALRIMKQPSRTEWLEQMMICPDPIAANLFA</sequence>
<evidence type="ECO:0000313" key="2">
    <source>
        <dbReference type="Proteomes" id="UP000248961"/>
    </source>
</evidence>